<reference evidence="1 2" key="1">
    <citation type="submission" date="2024-07" db="EMBL/GenBank/DDBJ databases">
        <authorList>
            <person name="Ren Q."/>
        </authorList>
    </citation>
    <scope>NUCLEOTIDE SEQUENCE [LARGE SCALE GENOMIC DNA]</scope>
    <source>
        <strain evidence="1 2">REN37</strain>
    </source>
</reference>
<dbReference type="Proteomes" id="UP001562065">
    <property type="component" value="Unassembled WGS sequence"/>
</dbReference>
<name>A0ABV4AI72_9GAMM</name>
<dbReference type="RefSeq" id="WP_369454780.1">
    <property type="nucleotide sequence ID" value="NZ_JBGCUO010000001.1"/>
</dbReference>
<sequence>MASALRVIAGAKARAHIEQNGLRAEDIRVMVGASGGPKWLSMARLDEFLFGEFFADRQTPLHLIGSSAGAWRFSCFAQRDPAAASRRFAEGYQHICYAPGMSFDDITRHTHGLLDVVLPDAEAVAAVINNPVIKLNLIACRAKGLNASLNRAAQMAGLLMTATANAVSRRSLGAFYERTLFEAPGASAPFRQLHDLPTQVVALNEDNLRPAVLASGAIPLVLAGIADIPGATPGLYYDGGITDYHFDIPFCDDGLVLYPHFYSQVVPGWFDKSLRWRKPNPRHYDNVVMLCPSAQWVASLPQGRIPDRRDFSRLSDAQRIREWGEIMARSEQLVEDLQRLLDGDLSALIA</sequence>
<comment type="caution">
    <text evidence="1">The sequence shown here is derived from an EMBL/GenBank/DDBJ whole genome shotgun (WGS) entry which is preliminary data.</text>
</comment>
<gene>
    <name evidence="1" type="ORF">AB5I84_05115</name>
</gene>
<protein>
    <submittedName>
        <fullName evidence="1">Patatin-like phospholipase family protein</fullName>
    </submittedName>
</protein>
<dbReference type="InterPro" id="IPR016035">
    <property type="entry name" value="Acyl_Trfase/lysoPLipase"/>
</dbReference>
<dbReference type="EMBL" id="JBGCUO010000001">
    <property type="protein sequence ID" value="MEY1661528.1"/>
    <property type="molecule type" value="Genomic_DNA"/>
</dbReference>
<accession>A0ABV4AI72</accession>
<evidence type="ECO:0000313" key="2">
    <source>
        <dbReference type="Proteomes" id="UP001562065"/>
    </source>
</evidence>
<keyword evidence="2" id="KW-1185">Reference proteome</keyword>
<evidence type="ECO:0000313" key="1">
    <source>
        <dbReference type="EMBL" id="MEY1661528.1"/>
    </source>
</evidence>
<proteinExistence type="predicted"/>
<organism evidence="1 2">
    <name type="scientific">Isoalcanivorax beigongshangi</name>
    <dbReference type="NCBI Taxonomy" id="3238810"/>
    <lineage>
        <taxon>Bacteria</taxon>
        <taxon>Pseudomonadati</taxon>
        <taxon>Pseudomonadota</taxon>
        <taxon>Gammaproteobacteria</taxon>
        <taxon>Oceanospirillales</taxon>
        <taxon>Alcanivoracaceae</taxon>
        <taxon>Isoalcanivorax</taxon>
    </lineage>
</organism>
<dbReference type="SUPFAM" id="SSF52151">
    <property type="entry name" value="FabD/lysophospholipase-like"/>
    <property type="match status" value="1"/>
</dbReference>